<accession>A0A4R6AU61</accession>
<dbReference type="PANTHER" id="PTHR30600">
    <property type="entry name" value="CYTOCHROME C PEROXIDASE-RELATED"/>
    <property type="match status" value="1"/>
</dbReference>
<dbReference type="InterPro" id="IPR036909">
    <property type="entry name" value="Cyt_c-like_dom_sf"/>
</dbReference>
<evidence type="ECO:0000313" key="8">
    <source>
        <dbReference type="Proteomes" id="UP000294562"/>
    </source>
</evidence>
<feature type="compositionally biased region" description="Basic and acidic residues" evidence="5">
    <location>
        <begin position="330"/>
        <end position="341"/>
    </location>
</feature>
<evidence type="ECO:0000313" key="7">
    <source>
        <dbReference type="EMBL" id="TDL87084.1"/>
    </source>
</evidence>
<dbReference type="Gene3D" id="1.10.760.10">
    <property type="entry name" value="Cytochrome c-like domain"/>
    <property type="match status" value="1"/>
</dbReference>
<proteinExistence type="predicted"/>
<dbReference type="OrthoDB" id="9805202at2"/>
<dbReference type="EMBL" id="SMZO01000024">
    <property type="protein sequence ID" value="TDL87084.1"/>
    <property type="molecule type" value="Genomic_DNA"/>
</dbReference>
<evidence type="ECO:0000256" key="3">
    <source>
        <dbReference type="ARBA" id="ARBA00023004"/>
    </source>
</evidence>
<name>A0A4R6AU61_9RHOB</name>
<dbReference type="SUPFAM" id="SSF46626">
    <property type="entry name" value="Cytochrome c"/>
    <property type="match status" value="1"/>
</dbReference>
<dbReference type="InterPro" id="IPR010538">
    <property type="entry name" value="DHOR"/>
</dbReference>
<dbReference type="GO" id="GO:0020037">
    <property type="term" value="F:heme binding"/>
    <property type="evidence" value="ECO:0007669"/>
    <property type="project" value="InterPro"/>
</dbReference>
<dbReference type="PANTHER" id="PTHR30600:SF4">
    <property type="entry name" value="CYTOCHROME C DOMAIN-CONTAINING PROTEIN"/>
    <property type="match status" value="1"/>
</dbReference>
<gene>
    <name evidence="7" type="ORF">E2L05_11750</name>
</gene>
<dbReference type="PIRSF" id="PIRSF028099">
    <property type="entry name" value="DUF1111"/>
    <property type="match status" value="1"/>
</dbReference>
<evidence type="ECO:0000256" key="4">
    <source>
        <dbReference type="PROSITE-ProRule" id="PRU00433"/>
    </source>
</evidence>
<protein>
    <submittedName>
        <fullName evidence="7">C-type cytochrome</fullName>
    </submittedName>
</protein>
<keyword evidence="8" id="KW-1185">Reference proteome</keyword>
<evidence type="ECO:0000256" key="1">
    <source>
        <dbReference type="ARBA" id="ARBA00022617"/>
    </source>
</evidence>
<dbReference type="Proteomes" id="UP000294562">
    <property type="component" value="Unassembled WGS sequence"/>
</dbReference>
<feature type="region of interest" description="Disordered" evidence="5">
    <location>
        <begin position="309"/>
        <end position="341"/>
    </location>
</feature>
<reference evidence="7 8" key="1">
    <citation type="submission" date="2019-03" db="EMBL/GenBank/DDBJ databases">
        <title>Rhodobacteraceae bacterium SM1902, a new member of the family Rhodobacteraceae isolated from Yantai.</title>
        <authorList>
            <person name="Sun Y."/>
        </authorList>
    </citation>
    <scope>NUCLEOTIDE SEQUENCE [LARGE SCALE GENOMIC DNA]</scope>
    <source>
        <strain evidence="7 8">SM1902</strain>
    </source>
</reference>
<dbReference type="GO" id="GO:0046872">
    <property type="term" value="F:metal ion binding"/>
    <property type="evidence" value="ECO:0007669"/>
    <property type="project" value="UniProtKB-KW"/>
</dbReference>
<evidence type="ECO:0000259" key="6">
    <source>
        <dbReference type="PROSITE" id="PS51007"/>
    </source>
</evidence>
<dbReference type="PROSITE" id="PS51007">
    <property type="entry name" value="CYTC"/>
    <property type="match status" value="1"/>
</dbReference>
<dbReference type="GO" id="GO:0004130">
    <property type="term" value="F:cytochrome-c peroxidase activity"/>
    <property type="evidence" value="ECO:0007669"/>
    <property type="project" value="TreeGrafter"/>
</dbReference>
<sequence>MAGTAAAQTLALSDPHLNIVPRSSVEAARIASVTAPASQFTEAERFETNQGGAGTVRRRNDAQAFSLPKSNLSFAQQGQFAVGNGIFERLWVTAPASTIASDGLGPLFNSRACQDCHIKDGRGHAPDGPNDSAGSLVVRLGIPVSVEAPSLDALRTYVSATPDPVYGRQFADNAVPGKIREGRISVTWVDTETVDLPGGETVTLRKPDWTLTDLGYGPLHQDTQISPRVAPQMIGLGLIEAIPAADILAHADPDDANGDGISGRANVVWSPEFGTEMLGRFGVRATAPTLRHQSADAFNADIGISSPLQTNPAGDCTDAQPACNAGPHGSDAEQGGHEVSQESLDRVTFYTRNLGVPARADVSDPQVLRGKEVFHTAQCTACHMPKFVTHRLKDRPEDSFQLIWPYSDFLLHDMGPGLADGLPAGLATGAEWRTAPLWGTGLTEAVAGHRQFLHDGRARSQTEAILWHGGEAATARNHFANLTAEDRAALIAFLESL</sequence>
<dbReference type="GO" id="GO:0009055">
    <property type="term" value="F:electron transfer activity"/>
    <property type="evidence" value="ECO:0007669"/>
    <property type="project" value="InterPro"/>
</dbReference>
<evidence type="ECO:0000256" key="5">
    <source>
        <dbReference type="SAM" id="MobiDB-lite"/>
    </source>
</evidence>
<comment type="caution">
    <text evidence="7">The sequence shown here is derived from an EMBL/GenBank/DDBJ whole genome shotgun (WGS) entry which is preliminary data.</text>
</comment>
<keyword evidence="3 4" id="KW-0408">Iron</keyword>
<dbReference type="InterPro" id="IPR051395">
    <property type="entry name" value="Cytochrome_c_Peroxidase/MauG"/>
</dbReference>
<dbReference type="AlphaFoldDB" id="A0A4R6AU61"/>
<organism evidence="7 8">
    <name type="scientific">Meridianimarinicoccus aquatilis</name>
    <dbReference type="NCBI Taxonomy" id="2552766"/>
    <lineage>
        <taxon>Bacteria</taxon>
        <taxon>Pseudomonadati</taxon>
        <taxon>Pseudomonadota</taxon>
        <taxon>Alphaproteobacteria</taxon>
        <taxon>Rhodobacterales</taxon>
        <taxon>Paracoccaceae</taxon>
        <taxon>Meridianimarinicoccus</taxon>
    </lineage>
</organism>
<dbReference type="Pfam" id="PF06537">
    <property type="entry name" value="DHOR"/>
    <property type="match status" value="1"/>
</dbReference>
<keyword evidence="2 4" id="KW-0479">Metal-binding</keyword>
<keyword evidence="1 4" id="KW-0349">Heme</keyword>
<dbReference type="InterPro" id="IPR009056">
    <property type="entry name" value="Cyt_c-like_dom"/>
</dbReference>
<evidence type="ECO:0000256" key="2">
    <source>
        <dbReference type="ARBA" id="ARBA00022723"/>
    </source>
</evidence>
<feature type="domain" description="Cytochrome c" evidence="6">
    <location>
        <begin position="365"/>
        <end position="497"/>
    </location>
</feature>